<feature type="non-terminal residue" evidence="2">
    <location>
        <position position="1"/>
    </location>
</feature>
<accession>A0ABC8U687</accession>
<dbReference type="Proteomes" id="UP001642360">
    <property type="component" value="Unassembled WGS sequence"/>
</dbReference>
<dbReference type="AlphaFoldDB" id="A0ABC8U687"/>
<protein>
    <submittedName>
        <fullName evidence="2">Uncharacterized protein</fullName>
    </submittedName>
</protein>
<dbReference type="EMBL" id="CAUOFW020006615">
    <property type="protein sequence ID" value="CAK9175485.1"/>
    <property type="molecule type" value="Genomic_DNA"/>
</dbReference>
<comment type="caution">
    <text evidence="2">The sequence shown here is derived from an EMBL/GenBank/DDBJ whole genome shotgun (WGS) entry which is preliminary data.</text>
</comment>
<proteinExistence type="predicted"/>
<reference evidence="2 3" key="1">
    <citation type="submission" date="2024-02" db="EMBL/GenBank/DDBJ databases">
        <authorList>
            <person name="Vignale AGUSTIN F."/>
            <person name="Sosa J E."/>
            <person name="Modenutti C."/>
        </authorList>
    </citation>
    <scope>NUCLEOTIDE SEQUENCE [LARGE SCALE GENOMIC DNA]</scope>
</reference>
<organism evidence="2 3">
    <name type="scientific">Ilex paraguariensis</name>
    <name type="common">yerba mate</name>
    <dbReference type="NCBI Taxonomy" id="185542"/>
    <lineage>
        <taxon>Eukaryota</taxon>
        <taxon>Viridiplantae</taxon>
        <taxon>Streptophyta</taxon>
        <taxon>Embryophyta</taxon>
        <taxon>Tracheophyta</taxon>
        <taxon>Spermatophyta</taxon>
        <taxon>Magnoliopsida</taxon>
        <taxon>eudicotyledons</taxon>
        <taxon>Gunneridae</taxon>
        <taxon>Pentapetalae</taxon>
        <taxon>asterids</taxon>
        <taxon>campanulids</taxon>
        <taxon>Aquifoliales</taxon>
        <taxon>Aquifoliaceae</taxon>
        <taxon>Ilex</taxon>
    </lineage>
</organism>
<keyword evidence="3" id="KW-1185">Reference proteome</keyword>
<name>A0ABC8U687_9AQUA</name>
<feature type="region of interest" description="Disordered" evidence="1">
    <location>
        <begin position="31"/>
        <end position="55"/>
    </location>
</feature>
<gene>
    <name evidence="2" type="ORF">ILEXP_LOCUS45287</name>
</gene>
<evidence type="ECO:0000256" key="1">
    <source>
        <dbReference type="SAM" id="MobiDB-lite"/>
    </source>
</evidence>
<evidence type="ECO:0000313" key="2">
    <source>
        <dbReference type="EMBL" id="CAK9175485.1"/>
    </source>
</evidence>
<evidence type="ECO:0000313" key="3">
    <source>
        <dbReference type="Proteomes" id="UP001642360"/>
    </source>
</evidence>
<sequence length="87" mass="9918">KPKRPIGKESLRQRETNATYVFNPMEVEIEEEEMEGDPGPEMYAPTSKPGPPTSDPIKACTCQFHVPHHTRLHPLLLMLSGLLLWMH</sequence>